<gene>
    <name evidence="1" type="ORF">Taro_009104</name>
</gene>
<evidence type="ECO:0000313" key="2">
    <source>
        <dbReference type="Proteomes" id="UP000652761"/>
    </source>
</evidence>
<keyword evidence="2" id="KW-1185">Reference proteome</keyword>
<accession>A0A843U4U7</accession>
<dbReference type="Proteomes" id="UP000652761">
    <property type="component" value="Unassembled WGS sequence"/>
</dbReference>
<dbReference type="AlphaFoldDB" id="A0A843U4U7"/>
<evidence type="ECO:0000313" key="1">
    <source>
        <dbReference type="EMBL" id="MQL76714.1"/>
    </source>
</evidence>
<reference evidence="1" key="1">
    <citation type="submission" date="2017-07" db="EMBL/GenBank/DDBJ databases">
        <title>Taro Niue Genome Assembly and Annotation.</title>
        <authorList>
            <person name="Atibalentja N."/>
            <person name="Keating K."/>
            <person name="Fields C.J."/>
        </authorList>
    </citation>
    <scope>NUCLEOTIDE SEQUENCE</scope>
    <source>
        <strain evidence="1">Niue_2</strain>
        <tissue evidence="1">Leaf</tissue>
    </source>
</reference>
<comment type="caution">
    <text evidence="1">The sequence shown here is derived from an EMBL/GenBank/DDBJ whole genome shotgun (WGS) entry which is preliminary data.</text>
</comment>
<protein>
    <submittedName>
        <fullName evidence="1">Uncharacterized protein</fullName>
    </submittedName>
</protein>
<name>A0A843U4U7_COLES</name>
<proteinExistence type="predicted"/>
<organism evidence="1 2">
    <name type="scientific">Colocasia esculenta</name>
    <name type="common">Wild taro</name>
    <name type="synonym">Arum esculentum</name>
    <dbReference type="NCBI Taxonomy" id="4460"/>
    <lineage>
        <taxon>Eukaryota</taxon>
        <taxon>Viridiplantae</taxon>
        <taxon>Streptophyta</taxon>
        <taxon>Embryophyta</taxon>
        <taxon>Tracheophyta</taxon>
        <taxon>Spermatophyta</taxon>
        <taxon>Magnoliopsida</taxon>
        <taxon>Liliopsida</taxon>
        <taxon>Araceae</taxon>
        <taxon>Aroideae</taxon>
        <taxon>Colocasieae</taxon>
        <taxon>Colocasia</taxon>
    </lineage>
</organism>
<sequence>MLELCLVLHATSPFTTPTSPGGFSNAAPTMTPAQFREIVNETFSQNISHIVSQTVSQMLGQLGFLGDRAPPVQ</sequence>
<dbReference type="EMBL" id="NMUH01000314">
    <property type="protein sequence ID" value="MQL76714.1"/>
    <property type="molecule type" value="Genomic_DNA"/>
</dbReference>